<dbReference type="EMBL" id="UYSL01023056">
    <property type="protein sequence ID" value="VDL81633.1"/>
    <property type="molecule type" value="Genomic_DNA"/>
</dbReference>
<evidence type="ECO:0000256" key="1">
    <source>
        <dbReference type="SAM" id="SignalP"/>
    </source>
</evidence>
<dbReference type="PANTHER" id="PTHR21593">
    <property type="entry name" value="PRION-LIKE- Q/N-RICH -DOMAIN-BEARING PROTEIN PROTEIN"/>
    <property type="match status" value="1"/>
</dbReference>
<feature type="signal peptide" evidence="1">
    <location>
        <begin position="1"/>
        <end position="17"/>
    </location>
</feature>
<keyword evidence="4" id="KW-1185">Reference proteome</keyword>
<dbReference type="WBParaSite" id="NBR_0001791201-mRNA-1">
    <property type="protein sequence ID" value="NBR_0001791201-mRNA-1"/>
    <property type="gene ID" value="NBR_0001791201"/>
</dbReference>
<dbReference type="PANTHER" id="PTHR21593:SF36">
    <property type="entry name" value="DUF148 DOMAIN-CONTAINING PROTEIN-RELATED"/>
    <property type="match status" value="1"/>
</dbReference>
<organism evidence="5">
    <name type="scientific">Nippostrongylus brasiliensis</name>
    <name type="common">Rat hookworm</name>
    <dbReference type="NCBI Taxonomy" id="27835"/>
    <lineage>
        <taxon>Eukaryota</taxon>
        <taxon>Metazoa</taxon>
        <taxon>Ecdysozoa</taxon>
        <taxon>Nematoda</taxon>
        <taxon>Chromadorea</taxon>
        <taxon>Rhabditida</taxon>
        <taxon>Rhabditina</taxon>
        <taxon>Rhabditomorpha</taxon>
        <taxon>Strongyloidea</taxon>
        <taxon>Heligmosomidae</taxon>
        <taxon>Nippostrongylus</taxon>
    </lineage>
</organism>
<dbReference type="InterPro" id="IPR052823">
    <property type="entry name" value="SXP/RAL-2_related"/>
</dbReference>
<proteinExistence type="predicted"/>
<dbReference type="Proteomes" id="UP000271162">
    <property type="component" value="Unassembled WGS sequence"/>
</dbReference>
<feature type="domain" description="SXP/RAL-2 family protein Ani s 5-like cation-binding" evidence="2">
    <location>
        <begin position="35"/>
        <end position="129"/>
    </location>
</feature>
<reference evidence="3 4" key="2">
    <citation type="submission" date="2018-11" db="EMBL/GenBank/DDBJ databases">
        <authorList>
            <consortium name="Pathogen Informatics"/>
        </authorList>
    </citation>
    <scope>NUCLEOTIDE SEQUENCE [LARGE SCALE GENOMIC DNA]</scope>
</reference>
<reference evidence="5" key="1">
    <citation type="submission" date="2016-04" db="UniProtKB">
        <authorList>
            <consortium name="WormBaseParasite"/>
        </authorList>
    </citation>
    <scope>IDENTIFICATION</scope>
</reference>
<evidence type="ECO:0000259" key="2">
    <source>
        <dbReference type="Pfam" id="PF02520"/>
    </source>
</evidence>
<gene>
    <name evidence="3" type="ORF">NBR_LOCUS17913</name>
</gene>
<feature type="chain" id="PRO_5043135852" evidence="1">
    <location>
        <begin position="18"/>
        <end position="177"/>
    </location>
</feature>
<accession>A0A158R3B5</accession>
<dbReference type="InterPro" id="IPR003677">
    <property type="entry name" value="ANIS5_cation-bd"/>
</dbReference>
<evidence type="ECO:0000313" key="5">
    <source>
        <dbReference type="WBParaSite" id="NBR_0001791201-mRNA-1"/>
    </source>
</evidence>
<evidence type="ECO:0000313" key="3">
    <source>
        <dbReference type="EMBL" id="VDL81633.1"/>
    </source>
</evidence>
<dbReference type="AlphaFoldDB" id="A0A158R3B5"/>
<dbReference type="Pfam" id="PF02520">
    <property type="entry name" value="ANIS5_cation-bd"/>
    <property type="match status" value="1"/>
</dbReference>
<name>A0A158R3B5_NIPBR</name>
<evidence type="ECO:0000313" key="4">
    <source>
        <dbReference type="Proteomes" id="UP000271162"/>
    </source>
</evidence>
<sequence>MIVTYAIVLATATIANSLYVPHMPELFLNKMSKDALDEYDIIMNDLTQTVADTRNRLLQWATKYGVEDDVRDFLENRKTRWLEAKDATWRVIANAPIVMRRYVEIVENVYMVRRQREEELKRLTEGFSQMSVTRPIRVRTVVIPKKLHRLVLKILQYVSLHHQMGSRIIKAFAQGRV</sequence>
<keyword evidence="1" id="KW-0732">Signal</keyword>
<protein>
    <submittedName>
        <fullName evidence="5">DUF148 domain-containing protein</fullName>
    </submittedName>
</protein>